<dbReference type="EMBL" id="CP069127">
    <property type="protein sequence ID" value="QRG70851.1"/>
    <property type="molecule type" value="Genomic_DNA"/>
</dbReference>
<protein>
    <submittedName>
        <fullName evidence="1">Uncharacterized protein</fullName>
    </submittedName>
</protein>
<evidence type="ECO:0000313" key="2">
    <source>
        <dbReference type="Proteomes" id="UP000596248"/>
    </source>
</evidence>
<name>A0ABX7FYG6_BRECH</name>
<evidence type="ECO:0000313" key="1">
    <source>
        <dbReference type="EMBL" id="QRG70851.1"/>
    </source>
</evidence>
<accession>A0ABX7FYG6</accession>
<keyword evidence="2" id="KW-1185">Reference proteome</keyword>
<reference evidence="1 2" key="1">
    <citation type="submission" date="2021-01" db="EMBL/GenBank/DDBJ databases">
        <title>Identification of strong promoters based on the transcriptome of Brevibacillus choshinensis.</title>
        <authorList>
            <person name="Yao D."/>
            <person name="Zhang K."/>
            <person name="Wu J."/>
        </authorList>
    </citation>
    <scope>NUCLEOTIDE SEQUENCE [LARGE SCALE GENOMIC DNA]</scope>
    <source>
        <strain evidence="1 2">HPD31-SP3</strain>
    </source>
</reference>
<organism evidence="1 2">
    <name type="scientific">Brevibacillus choshinensis</name>
    <dbReference type="NCBI Taxonomy" id="54911"/>
    <lineage>
        <taxon>Bacteria</taxon>
        <taxon>Bacillati</taxon>
        <taxon>Bacillota</taxon>
        <taxon>Bacilli</taxon>
        <taxon>Bacillales</taxon>
        <taxon>Paenibacillaceae</taxon>
        <taxon>Brevibacillus</taxon>
    </lineage>
</organism>
<sequence>MKIRSATPLETERRITKASPNEYSHEDWYETTLASTDALEIHINNLTHPDSCIEVYDRFGTRLEHACFTPDAPIILPFFPEKEGLYFIRVLVGPDPDPHHIYQLFVDKYTPLSGTIEGSCRLTAEKGPYLLGPKDLIIPAGCSITAEAGATINVRGSNKILVQDAGALYLMGESDNHITIIGAIGDPSRHTWNQLVISPQAMTENRHVVIQYDNDENGVDFLTFPAPFAATASTFEEFTATIEEASHYKRAGMIPPAARLDYIKSWFKQASPYHFSFLEELIPFELYFGNDVTSFADWEMDSLRVSSERYLAGHINYWDFVNGNFTSDLVEAAQLFANKQSSSEPRIQRMIDFLTIGQNWRQTHGYFKWYDLINPFNKNGEEFEKTFEQMAPIFWLAHNTSIIYWDKKARELGLWEKENALEQQFINSVIIRVHFAADLPFTIPGYGNNIPPVGFVSLSINHGPLCYPKQYPIPEPEHEVNYGTLSIASYLKFFFDTLFSRKTNSIYTWWIPTQADQQLYQLLGEKGISVDSPPEDWDREFIQPSQKTLEEIQQFYLTIS</sequence>
<gene>
    <name evidence="1" type="ORF">JNE38_30210</name>
</gene>
<proteinExistence type="predicted"/>
<dbReference type="Proteomes" id="UP000596248">
    <property type="component" value="Chromosome"/>
</dbReference>